<dbReference type="EMBL" id="CP109134">
    <property type="protein sequence ID" value="WSD07617.1"/>
    <property type="molecule type" value="Genomic_DNA"/>
</dbReference>
<sequence>MGFTKSGVIAGVALVATLATAAPAVAGIYISREDRGVAYVAGNKNAYAATFDNSCDGQDVAAQYYRDASPTTRRTLWNKTGCNGSNMSGEGSWIFQMRLQEQFVAGTDYYSAWYYDYK</sequence>
<feature type="signal peptide" evidence="1">
    <location>
        <begin position="1"/>
        <end position="21"/>
    </location>
</feature>
<dbReference type="Proteomes" id="UP001335325">
    <property type="component" value="Chromosome"/>
</dbReference>
<evidence type="ECO:0000313" key="3">
    <source>
        <dbReference type="Proteomes" id="UP001335325"/>
    </source>
</evidence>
<proteinExistence type="predicted"/>
<feature type="chain" id="PRO_5047235685" description="Secreted protein" evidence="1">
    <location>
        <begin position="22"/>
        <end position="118"/>
    </location>
</feature>
<organism evidence="2 3">
    <name type="scientific">Streptomyces hirsutus</name>
    <dbReference type="NCBI Taxonomy" id="35620"/>
    <lineage>
        <taxon>Bacteria</taxon>
        <taxon>Bacillati</taxon>
        <taxon>Actinomycetota</taxon>
        <taxon>Actinomycetes</taxon>
        <taxon>Kitasatosporales</taxon>
        <taxon>Streptomycetaceae</taxon>
        <taxon>Streptomyces</taxon>
    </lineage>
</organism>
<reference evidence="2 3" key="1">
    <citation type="submission" date="2022-10" db="EMBL/GenBank/DDBJ databases">
        <title>The complete genomes of actinobacterial strains from the NBC collection.</title>
        <authorList>
            <person name="Joergensen T.S."/>
            <person name="Alvarez Arevalo M."/>
            <person name="Sterndorff E.B."/>
            <person name="Faurdal D."/>
            <person name="Vuksanovic O."/>
            <person name="Mourched A.-S."/>
            <person name="Charusanti P."/>
            <person name="Shaw S."/>
            <person name="Blin K."/>
            <person name="Weber T."/>
        </authorList>
    </citation>
    <scope>NUCLEOTIDE SEQUENCE [LARGE SCALE GENOMIC DNA]</scope>
    <source>
        <strain evidence="2 3">NBC 01753</strain>
    </source>
</reference>
<evidence type="ECO:0000256" key="1">
    <source>
        <dbReference type="SAM" id="SignalP"/>
    </source>
</evidence>
<keyword evidence="1" id="KW-0732">Signal</keyword>
<keyword evidence="3" id="KW-1185">Reference proteome</keyword>
<accession>A0ABZ1GN66</accession>
<name>A0ABZ1GN66_9ACTN</name>
<evidence type="ECO:0008006" key="4">
    <source>
        <dbReference type="Google" id="ProtNLM"/>
    </source>
</evidence>
<protein>
    <recommendedName>
        <fullName evidence="4">Secreted protein</fullName>
    </recommendedName>
</protein>
<dbReference type="GeneID" id="91544692"/>
<gene>
    <name evidence="2" type="ORF">OIE73_18950</name>
</gene>
<dbReference type="RefSeq" id="WP_326753647.1">
    <property type="nucleotide sequence ID" value="NZ_CP109134.1"/>
</dbReference>
<evidence type="ECO:0000313" key="2">
    <source>
        <dbReference type="EMBL" id="WSD07617.1"/>
    </source>
</evidence>